<evidence type="ECO:0000313" key="7">
    <source>
        <dbReference type="Proteomes" id="UP000053240"/>
    </source>
</evidence>
<dbReference type="PANTHER" id="PTHR48043">
    <property type="entry name" value="EG:EG0003.4 PROTEIN-RELATED"/>
    <property type="match status" value="1"/>
</dbReference>
<proteinExistence type="inferred from homology"/>
<protein>
    <submittedName>
        <fullName evidence="6">UDP-glucuronosyltransferase 2B15</fullName>
    </submittedName>
</protein>
<dbReference type="AlphaFoldDB" id="A0A194RDA8"/>
<gene>
    <name evidence="6" type="ORF">RR48_08710</name>
</gene>
<reference evidence="6 7" key="1">
    <citation type="journal article" date="2015" name="Nat. Commun.">
        <title>Outbred genome sequencing and CRISPR/Cas9 gene editing in butterflies.</title>
        <authorList>
            <person name="Li X."/>
            <person name="Fan D."/>
            <person name="Zhang W."/>
            <person name="Liu G."/>
            <person name="Zhang L."/>
            <person name="Zhao L."/>
            <person name="Fang X."/>
            <person name="Chen L."/>
            <person name="Dong Y."/>
            <person name="Chen Y."/>
            <person name="Ding Y."/>
            <person name="Zhao R."/>
            <person name="Feng M."/>
            <person name="Zhu Y."/>
            <person name="Feng Y."/>
            <person name="Jiang X."/>
            <person name="Zhu D."/>
            <person name="Xiang H."/>
            <person name="Feng X."/>
            <person name="Li S."/>
            <person name="Wang J."/>
            <person name="Zhang G."/>
            <person name="Kronforst M.R."/>
            <person name="Wang W."/>
        </authorList>
    </citation>
    <scope>NUCLEOTIDE SEQUENCE [LARGE SCALE GENOMIC DNA]</scope>
    <source>
        <strain evidence="6">Ya'a_city_454_Pm</strain>
        <tissue evidence="6">Whole body</tissue>
    </source>
</reference>
<feature type="transmembrane region" description="Helical" evidence="5">
    <location>
        <begin position="542"/>
        <end position="564"/>
    </location>
</feature>
<organism evidence="6 7">
    <name type="scientific">Papilio machaon</name>
    <name type="common">Old World swallowtail butterfly</name>
    <dbReference type="NCBI Taxonomy" id="76193"/>
    <lineage>
        <taxon>Eukaryota</taxon>
        <taxon>Metazoa</taxon>
        <taxon>Ecdysozoa</taxon>
        <taxon>Arthropoda</taxon>
        <taxon>Hexapoda</taxon>
        <taxon>Insecta</taxon>
        <taxon>Pterygota</taxon>
        <taxon>Neoptera</taxon>
        <taxon>Endopterygota</taxon>
        <taxon>Lepidoptera</taxon>
        <taxon>Glossata</taxon>
        <taxon>Ditrysia</taxon>
        <taxon>Papilionoidea</taxon>
        <taxon>Papilionidae</taxon>
        <taxon>Papilioninae</taxon>
        <taxon>Papilio</taxon>
    </lineage>
</organism>
<feature type="transmembrane region" description="Helical" evidence="5">
    <location>
        <begin position="61"/>
        <end position="81"/>
    </location>
</feature>
<dbReference type="FunFam" id="3.40.50.2000:FF:000050">
    <property type="entry name" value="UDP-glucuronosyltransferase"/>
    <property type="match status" value="1"/>
</dbReference>
<keyword evidence="3 4" id="KW-0808">Transferase</keyword>
<evidence type="ECO:0000256" key="3">
    <source>
        <dbReference type="ARBA" id="ARBA00022679"/>
    </source>
</evidence>
<dbReference type="CDD" id="cd03784">
    <property type="entry name" value="GT1_Gtf-like"/>
    <property type="match status" value="1"/>
</dbReference>
<evidence type="ECO:0000256" key="5">
    <source>
        <dbReference type="SAM" id="Phobius"/>
    </source>
</evidence>
<dbReference type="InterPro" id="IPR050271">
    <property type="entry name" value="UDP-glycosyltransferase"/>
</dbReference>
<evidence type="ECO:0000256" key="2">
    <source>
        <dbReference type="ARBA" id="ARBA00022676"/>
    </source>
</evidence>
<sequence length="579" mass="65836">MNCCSSLSKGRFREGEVLDEEGFREKHPFVIQSHSSGNADCLNDRRPSRDNGSMLINRKTFFISLLVLIANSEGLRVLVFFPMMSKSHSILGQGVVSRLLEAGHEVVHITSYPRSKPEPRLKELNVSTIGERLRDEMKNSDNPFALRNLVGKGNVGDSVLFLYFTYDLHRRVLEDKLVVDLLSDTNEHFDAVVIEWFFNDVVAGIAPLFKCPLIWFGSTEAHWQVLQIMDEIPNPSYNVDIFSKSRSPLTFWERIMELWMIFKKSMMMNLVVVPFERSLYNRVFPSIASKRGVTVPSYDEAIYNGSFLFLNSHPSIGTPFKLPQNAKYIAGYHISKEMNPLPKDLQILMDSAKHGVIYFSMGSNLQSSDMSETMKDSLLKVFGQLKQTVIWKFEQDLPNVPSNVHLVKWAPQASILSHPNLKVFITHGGQLSTTEAIHFAVPVVGIPVMADQHVNMRSVELKGSGLVVTLAEDMAPKVKIAVEEILQNPYHKKKAKEGSEIFHDRILPPGEELVHWVEYVVRTRGASHLRSPALGVPLYQKLYLDFIIVLITIVYLMVKFINVLRRKCSDYKSKKLKKN</sequence>
<comment type="similarity">
    <text evidence="1 4">Belongs to the UDP-glycosyltransferase family.</text>
</comment>
<evidence type="ECO:0000256" key="4">
    <source>
        <dbReference type="RuleBase" id="RU003718"/>
    </source>
</evidence>
<dbReference type="PANTHER" id="PTHR48043:SF159">
    <property type="entry name" value="EG:EG0003.4 PROTEIN-RELATED"/>
    <property type="match status" value="1"/>
</dbReference>
<evidence type="ECO:0000256" key="1">
    <source>
        <dbReference type="ARBA" id="ARBA00009995"/>
    </source>
</evidence>
<keyword evidence="5" id="KW-1133">Transmembrane helix</keyword>
<dbReference type="EMBL" id="KQ460597">
    <property type="protein sequence ID" value="KPJ13896.1"/>
    <property type="molecule type" value="Genomic_DNA"/>
</dbReference>
<dbReference type="SUPFAM" id="SSF53756">
    <property type="entry name" value="UDP-Glycosyltransferase/glycogen phosphorylase"/>
    <property type="match status" value="1"/>
</dbReference>
<dbReference type="Proteomes" id="UP000053240">
    <property type="component" value="Unassembled WGS sequence"/>
</dbReference>
<keyword evidence="5" id="KW-0472">Membrane</keyword>
<dbReference type="PROSITE" id="PS00375">
    <property type="entry name" value="UDPGT"/>
    <property type="match status" value="1"/>
</dbReference>
<keyword evidence="2 4" id="KW-0328">Glycosyltransferase</keyword>
<dbReference type="Gene3D" id="3.40.50.2000">
    <property type="entry name" value="Glycogen Phosphorylase B"/>
    <property type="match status" value="1"/>
</dbReference>
<keyword evidence="7" id="KW-1185">Reference proteome</keyword>
<accession>A0A194RDA8</accession>
<dbReference type="InterPro" id="IPR035595">
    <property type="entry name" value="UDP_glycos_trans_CS"/>
</dbReference>
<dbReference type="InParanoid" id="A0A194RDA8"/>
<dbReference type="InterPro" id="IPR002213">
    <property type="entry name" value="UDP_glucos_trans"/>
</dbReference>
<name>A0A194RDA8_PAPMA</name>
<keyword evidence="5" id="KW-0812">Transmembrane</keyword>
<dbReference type="GO" id="GO:0008194">
    <property type="term" value="F:UDP-glycosyltransferase activity"/>
    <property type="evidence" value="ECO:0007669"/>
    <property type="project" value="InterPro"/>
</dbReference>
<dbReference type="Pfam" id="PF00201">
    <property type="entry name" value="UDPGT"/>
    <property type="match status" value="1"/>
</dbReference>
<evidence type="ECO:0000313" key="6">
    <source>
        <dbReference type="EMBL" id="KPJ13896.1"/>
    </source>
</evidence>